<dbReference type="PIRSF" id="PIRSF003128">
    <property type="entry name" value="RecN"/>
    <property type="match status" value="1"/>
</dbReference>
<dbReference type="InterPro" id="IPR027417">
    <property type="entry name" value="P-loop_NTPase"/>
</dbReference>
<name>K6Z396_9ALTE</name>
<keyword evidence="6" id="KW-0067">ATP-binding</keyword>
<protein>
    <recommendedName>
        <fullName evidence="3 9">DNA repair protein RecN</fullName>
    </recommendedName>
    <alternativeName>
        <fullName evidence="8 9">Recombination protein N</fullName>
    </alternativeName>
</protein>
<dbReference type="SUPFAM" id="SSF52540">
    <property type="entry name" value="P-loop containing nucleoside triphosphate hydrolases"/>
    <property type="match status" value="2"/>
</dbReference>
<keyword evidence="5 9" id="KW-0227">DNA damage</keyword>
<evidence type="ECO:0000256" key="1">
    <source>
        <dbReference type="ARBA" id="ARBA00003618"/>
    </source>
</evidence>
<dbReference type="HOGENOM" id="CLU_018297_3_1_6"/>
<dbReference type="GO" id="GO:0006281">
    <property type="term" value="P:DNA repair"/>
    <property type="evidence" value="ECO:0007669"/>
    <property type="project" value="UniProtKB-KW"/>
</dbReference>
<evidence type="ECO:0000256" key="2">
    <source>
        <dbReference type="ARBA" id="ARBA00009441"/>
    </source>
</evidence>
<feature type="domain" description="RecF/RecN/SMC N-terminal" evidence="10">
    <location>
        <begin position="2"/>
        <end position="513"/>
    </location>
</feature>
<dbReference type="STRING" id="1129794.C427_3123"/>
<dbReference type="AlphaFoldDB" id="K6Z396"/>
<dbReference type="Pfam" id="PF02463">
    <property type="entry name" value="SMC_N"/>
    <property type="match status" value="1"/>
</dbReference>
<dbReference type="PANTHER" id="PTHR11059">
    <property type="entry name" value="DNA REPAIR PROTEIN RECN"/>
    <property type="match status" value="1"/>
</dbReference>
<keyword evidence="4" id="KW-0547">Nucleotide-binding</keyword>
<dbReference type="FunFam" id="3.40.50.300:FF:000356">
    <property type="entry name" value="DNA repair protein RecN"/>
    <property type="match status" value="1"/>
</dbReference>
<dbReference type="GO" id="GO:0006310">
    <property type="term" value="P:DNA recombination"/>
    <property type="evidence" value="ECO:0007669"/>
    <property type="project" value="InterPro"/>
</dbReference>
<dbReference type="OrthoDB" id="9806954at2"/>
<dbReference type="GO" id="GO:0009432">
    <property type="term" value="P:SOS response"/>
    <property type="evidence" value="ECO:0007669"/>
    <property type="project" value="UniProtKB-ARBA"/>
</dbReference>
<dbReference type="PANTHER" id="PTHR11059:SF0">
    <property type="entry name" value="DNA REPAIR PROTEIN RECN"/>
    <property type="match status" value="1"/>
</dbReference>
<evidence type="ECO:0000256" key="3">
    <source>
        <dbReference type="ARBA" id="ARBA00021315"/>
    </source>
</evidence>
<dbReference type="Gene3D" id="3.40.50.300">
    <property type="entry name" value="P-loop containing nucleotide triphosphate hydrolases"/>
    <property type="match status" value="2"/>
</dbReference>
<dbReference type="GO" id="GO:0043590">
    <property type="term" value="C:bacterial nucleoid"/>
    <property type="evidence" value="ECO:0007669"/>
    <property type="project" value="TreeGrafter"/>
</dbReference>
<comment type="similarity">
    <text evidence="2 9">Belongs to the RecN family.</text>
</comment>
<keyword evidence="7 9" id="KW-0234">DNA repair</keyword>
<accession>K6Z396</accession>
<dbReference type="Proteomes" id="UP000011864">
    <property type="component" value="Chromosome"/>
</dbReference>
<evidence type="ECO:0000313" key="11">
    <source>
        <dbReference type="EMBL" id="AGH45232.1"/>
    </source>
</evidence>
<evidence type="ECO:0000256" key="4">
    <source>
        <dbReference type="ARBA" id="ARBA00022741"/>
    </source>
</evidence>
<dbReference type="InterPro" id="IPR004604">
    <property type="entry name" value="DNA_recomb/repair_RecN"/>
</dbReference>
<evidence type="ECO:0000256" key="9">
    <source>
        <dbReference type="PIRNR" id="PIRNR003128"/>
    </source>
</evidence>
<dbReference type="InterPro" id="IPR003395">
    <property type="entry name" value="RecF/RecN/SMC_N"/>
</dbReference>
<dbReference type="PATRIC" id="fig|1129794.4.peg.3106"/>
<dbReference type="NCBIfam" id="NF008121">
    <property type="entry name" value="PRK10869.1"/>
    <property type="match status" value="1"/>
</dbReference>
<evidence type="ECO:0000256" key="6">
    <source>
        <dbReference type="ARBA" id="ARBA00022840"/>
    </source>
</evidence>
<dbReference type="RefSeq" id="WP_007641704.1">
    <property type="nucleotide sequence ID" value="NC_020514.1"/>
</dbReference>
<evidence type="ECO:0000256" key="5">
    <source>
        <dbReference type="ARBA" id="ARBA00022763"/>
    </source>
</evidence>
<dbReference type="NCBIfam" id="TIGR00634">
    <property type="entry name" value="recN"/>
    <property type="match status" value="1"/>
</dbReference>
<dbReference type="GO" id="GO:0005524">
    <property type="term" value="F:ATP binding"/>
    <property type="evidence" value="ECO:0007669"/>
    <property type="project" value="UniProtKB-KW"/>
</dbReference>
<dbReference type="EMBL" id="CP003837">
    <property type="protein sequence ID" value="AGH45232.1"/>
    <property type="molecule type" value="Genomic_DNA"/>
</dbReference>
<reference evidence="11 12" key="1">
    <citation type="journal article" date="2013" name="Genome Announc.">
        <title>Complete Genome Sequence of Glaciecola psychrophila Strain 170T.</title>
        <authorList>
            <person name="Yin J."/>
            <person name="Chen J."/>
            <person name="Liu G."/>
            <person name="Yu Y."/>
            <person name="Song L."/>
            <person name="Wang X."/>
            <person name="Qu X."/>
        </authorList>
    </citation>
    <scope>NUCLEOTIDE SEQUENCE [LARGE SCALE GENOMIC DNA]</scope>
    <source>
        <strain evidence="11 12">170</strain>
    </source>
</reference>
<evidence type="ECO:0000259" key="10">
    <source>
        <dbReference type="Pfam" id="PF02463"/>
    </source>
</evidence>
<proteinExistence type="inferred from homology"/>
<comment type="function">
    <text evidence="1 9">May be involved in recombinational repair of damaged DNA.</text>
</comment>
<evidence type="ECO:0000256" key="7">
    <source>
        <dbReference type="ARBA" id="ARBA00023204"/>
    </source>
</evidence>
<evidence type="ECO:0000313" key="12">
    <source>
        <dbReference type="Proteomes" id="UP000011864"/>
    </source>
</evidence>
<dbReference type="eggNOG" id="COG0497">
    <property type="taxonomic scope" value="Bacteria"/>
</dbReference>
<dbReference type="CDD" id="cd03241">
    <property type="entry name" value="ABC_RecN"/>
    <property type="match status" value="2"/>
</dbReference>
<evidence type="ECO:0000256" key="8">
    <source>
        <dbReference type="ARBA" id="ARBA00033408"/>
    </source>
</evidence>
<keyword evidence="12" id="KW-1185">Reference proteome</keyword>
<sequence>MLTHLSIRNFAIVKTLDVDFSHGMTAITGETGAGKSISVDALGLCLGDRADISMVRTGADKAEVCAGFNVKQLPGAMKWLEEHELTDHDEVLIRRVISSEGRSKAFVNGTPVPLQQLKQLGQFLLSIHGQHAHQQILKSDNQRNLLDQYAEHGNLLSNVADAYQTLRAQRQHYQSLLEGQQQREDRSQLLSYQIQELDEYALAEGEFGSLEVEHKRLSNSQTLLEQSQISFHQLYEAEEFNALSAVQNSVDRLTELQEHDPSLAPIVTMLTEACIQIDEAANELRAYTEQLEIDPMRMQNVEARYSQALDLSRKHNVRPETLYDFHQQLSAEFSELIKDDSLLEELKIQLCELDKQYHLAANKLSLSRQKAAKSFAKQVEHHIHKMNMADAVFKIEVEHQVQGTPNKLGLDSVQFVVSTNKGQALDNLEKVVSGGELSRIGLAIQVISSSNNDIATMIFDEVDSGISGSTASVVGQLLRKLGETAQVICVTHLPQVAARAHNQMFVTKFSDKKTTETHMICLQENERIEELARLLAGDTLTESAIANARELLQISNS</sequence>
<gene>
    <name evidence="11" type="ORF">C427_3123</name>
</gene>
<dbReference type="FunFam" id="3.40.50.300:FF:000319">
    <property type="entry name" value="DNA repair protein RecN"/>
    <property type="match status" value="1"/>
</dbReference>
<organism evidence="11 12">
    <name type="scientific">Paraglaciecola psychrophila 170</name>
    <dbReference type="NCBI Taxonomy" id="1129794"/>
    <lineage>
        <taxon>Bacteria</taxon>
        <taxon>Pseudomonadati</taxon>
        <taxon>Pseudomonadota</taxon>
        <taxon>Gammaproteobacteria</taxon>
        <taxon>Alteromonadales</taxon>
        <taxon>Alteromonadaceae</taxon>
        <taxon>Paraglaciecola</taxon>
    </lineage>
</organism>
<dbReference type="KEGG" id="gps:C427_3123"/>